<feature type="region of interest" description="Disordered" evidence="1">
    <location>
        <begin position="21"/>
        <end position="87"/>
    </location>
</feature>
<evidence type="ECO:0000313" key="2">
    <source>
        <dbReference type="EMBL" id="KAJ1187143.1"/>
    </source>
</evidence>
<feature type="compositionally biased region" description="Low complexity" evidence="1">
    <location>
        <begin position="172"/>
        <end position="196"/>
    </location>
</feature>
<comment type="caution">
    <text evidence="2">The sequence shown here is derived from an EMBL/GenBank/DDBJ whole genome shotgun (WGS) entry which is preliminary data.</text>
</comment>
<protein>
    <submittedName>
        <fullName evidence="2">Uncharacterized protein</fullName>
    </submittedName>
</protein>
<feature type="compositionally biased region" description="Polar residues" evidence="1">
    <location>
        <begin position="197"/>
        <end position="218"/>
    </location>
</feature>
<feature type="compositionally biased region" description="Low complexity" evidence="1">
    <location>
        <begin position="219"/>
        <end position="246"/>
    </location>
</feature>
<name>A0AAV7UE04_PLEWA</name>
<evidence type="ECO:0000256" key="1">
    <source>
        <dbReference type="SAM" id="MobiDB-lite"/>
    </source>
</evidence>
<accession>A0AAV7UE04</accession>
<feature type="compositionally biased region" description="Polar residues" evidence="1">
    <location>
        <begin position="122"/>
        <end position="132"/>
    </location>
</feature>
<evidence type="ECO:0000313" key="3">
    <source>
        <dbReference type="Proteomes" id="UP001066276"/>
    </source>
</evidence>
<proteinExistence type="predicted"/>
<dbReference type="EMBL" id="JANPWB010000005">
    <property type="protein sequence ID" value="KAJ1187143.1"/>
    <property type="molecule type" value="Genomic_DNA"/>
</dbReference>
<feature type="region of interest" description="Disordered" evidence="1">
    <location>
        <begin position="107"/>
        <end position="258"/>
    </location>
</feature>
<feature type="compositionally biased region" description="Polar residues" evidence="1">
    <location>
        <begin position="247"/>
        <end position="258"/>
    </location>
</feature>
<sequence length="258" mass="26208">MTIYAGGDGQRTPEEEYFACHRQGSPDPGGLPQTEHLLPEKMGGHSLLEQEDGGGPAGDGLPMWEGCPSHHDPPDVQDPGGGVPGVGWVLEGITAATRGSNRLLECARQQGSQCAKEPEHGQSPTSKAQKVGQQERGKKSSTKVALRDTVGSVETAAPPSKVGKGHSKTGKSGKTCTVDKTATSTAAKDTAATSTAEQNTAATSTAEQDTASTSTAEQDTAATSTAAKDTAATSTAAKDTATTSTAEQDTVTTSTAGQ</sequence>
<dbReference type="Proteomes" id="UP001066276">
    <property type="component" value="Chromosome 3_1"/>
</dbReference>
<dbReference type="AlphaFoldDB" id="A0AAV7UE04"/>
<reference evidence="2" key="1">
    <citation type="journal article" date="2022" name="bioRxiv">
        <title>Sequencing and chromosome-scale assembly of the giantPleurodeles waltlgenome.</title>
        <authorList>
            <person name="Brown T."/>
            <person name="Elewa A."/>
            <person name="Iarovenko S."/>
            <person name="Subramanian E."/>
            <person name="Araus A.J."/>
            <person name="Petzold A."/>
            <person name="Susuki M."/>
            <person name="Suzuki K.-i.T."/>
            <person name="Hayashi T."/>
            <person name="Toyoda A."/>
            <person name="Oliveira C."/>
            <person name="Osipova E."/>
            <person name="Leigh N.D."/>
            <person name="Simon A."/>
            <person name="Yun M.H."/>
        </authorList>
    </citation>
    <scope>NUCLEOTIDE SEQUENCE</scope>
    <source>
        <strain evidence="2">20211129_DDA</strain>
        <tissue evidence="2">Liver</tissue>
    </source>
</reference>
<organism evidence="2 3">
    <name type="scientific">Pleurodeles waltl</name>
    <name type="common">Iberian ribbed newt</name>
    <dbReference type="NCBI Taxonomy" id="8319"/>
    <lineage>
        <taxon>Eukaryota</taxon>
        <taxon>Metazoa</taxon>
        <taxon>Chordata</taxon>
        <taxon>Craniata</taxon>
        <taxon>Vertebrata</taxon>
        <taxon>Euteleostomi</taxon>
        <taxon>Amphibia</taxon>
        <taxon>Batrachia</taxon>
        <taxon>Caudata</taxon>
        <taxon>Salamandroidea</taxon>
        <taxon>Salamandridae</taxon>
        <taxon>Pleurodelinae</taxon>
        <taxon>Pleurodeles</taxon>
    </lineage>
</organism>
<gene>
    <name evidence="2" type="ORF">NDU88_003922</name>
</gene>
<keyword evidence="3" id="KW-1185">Reference proteome</keyword>